<dbReference type="InterPro" id="IPR000045">
    <property type="entry name" value="Prepilin_IV_endopep_pep"/>
</dbReference>
<evidence type="ECO:0000313" key="4">
    <source>
        <dbReference type="Proteomes" id="UP001493487"/>
    </source>
</evidence>
<dbReference type="EMBL" id="JASKHM010000012">
    <property type="protein sequence ID" value="MEQ4484646.1"/>
    <property type="molecule type" value="Genomic_DNA"/>
</dbReference>
<keyword evidence="4" id="KW-1185">Reference proteome</keyword>
<dbReference type="Pfam" id="PF01478">
    <property type="entry name" value="Peptidase_A24"/>
    <property type="match status" value="1"/>
</dbReference>
<feature type="domain" description="Prepilin type IV endopeptidase peptidase" evidence="2">
    <location>
        <begin position="9"/>
        <end position="109"/>
    </location>
</feature>
<evidence type="ECO:0000313" key="3">
    <source>
        <dbReference type="EMBL" id="MEQ4484646.1"/>
    </source>
</evidence>
<dbReference type="Gene3D" id="1.20.120.1220">
    <property type="match status" value="1"/>
</dbReference>
<feature type="transmembrane region" description="Helical" evidence="1">
    <location>
        <begin position="51"/>
        <end position="68"/>
    </location>
</feature>
<organism evidence="3 4">
    <name type="scientific">Cohnella silvisoli</name>
    <dbReference type="NCBI Taxonomy" id="2873699"/>
    <lineage>
        <taxon>Bacteria</taxon>
        <taxon>Bacillati</taxon>
        <taxon>Bacillota</taxon>
        <taxon>Bacilli</taxon>
        <taxon>Bacillales</taxon>
        <taxon>Paenibacillaceae</taxon>
        <taxon>Cohnella</taxon>
    </lineage>
</organism>
<keyword evidence="1" id="KW-0472">Membrane</keyword>
<proteinExistence type="predicted"/>
<sequence>MKIEVLVAVSLLLISACWTDLRRMQIPNGLTVLFAVGGFLYQLFIHGMAGLWWALGGVLTGMVPLFVMNRFGGIGGGDVKWFGAFGSWMGALLTLELLVISILFAGGIAVALLLLRLPGLQAIGKRLKWPWGPHPLTIGRGARFPFMLAVAPGFITLLGKG</sequence>
<gene>
    <name evidence="3" type="ORF">QJS35_19875</name>
</gene>
<feature type="transmembrane region" description="Helical" evidence="1">
    <location>
        <begin position="26"/>
        <end position="44"/>
    </location>
</feature>
<feature type="transmembrane region" description="Helical" evidence="1">
    <location>
        <begin position="88"/>
        <end position="115"/>
    </location>
</feature>
<reference evidence="3 4" key="1">
    <citation type="journal article" date="2023" name="Genome Announc.">
        <title>Pan-Genome Analyses of the Genus Cohnella and Proposal of the Novel Species Cohnella silvisoli sp. nov., Isolated from Forest Soil.</title>
        <authorList>
            <person name="Wang C."/>
            <person name="Mao L."/>
            <person name="Bao G."/>
            <person name="Zhu H."/>
        </authorList>
    </citation>
    <scope>NUCLEOTIDE SEQUENCE [LARGE SCALE GENOMIC DNA]</scope>
    <source>
        <strain evidence="3 4">NL03-T5-1</strain>
    </source>
</reference>
<dbReference type="Proteomes" id="UP001493487">
    <property type="component" value="Unassembled WGS sequence"/>
</dbReference>
<protein>
    <submittedName>
        <fullName evidence="3">Prepilin peptidase</fullName>
        <ecNumber evidence="3">3.4.23.43</ecNumber>
    </submittedName>
</protein>
<dbReference type="EC" id="3.4.23.43" evidence="3"/>
<keyword evidence="1" id="KW-1133">Transmembrane helix</keyword>
<evidence type="ECO:0000259" key="2">
    <source>
        <dbReference type="Pfam" id="PF01478"/>
    </source>
</evidence>
<evidence type="ECO:0000256" key="1">
    <source>
        <dbReference type="SAM" id="Phobius"/>
    </source>
</evidence>
<accession>A0ABV1KYG2</accession>
<dbReference type="RefSeq" id="WP_232187028.1">
    <property type="nucleotide sequence ID" value="NZ_JAIOAP010000011.1"/>
</dbReference>
<name>A0ABV1KYG2_9BACL</name>
<keyword evidence="1" id="KW-0812">Transmembrane</keyword>
<keyword evidence="3" id="KW-0378">Hydrolase</keyword>
<dbReference type="PROSITE" id="PS51257">
    <property type="entry name" value="PROKAR_LIPOPROTEIN"/>
    <property type="match status" value="1"/>
</dbReference>
<dbReference type="GO" id="GO:0004190">
    <property type="term" value="F:aspartic-type endopeptidase activity"/>
    <property type="evidence" value="ECO:0007669"/>
    <property type="project" value="UniProtKB-EC"/>
</dbReference>
<comment type="caution">
    <text evidence="3">The sequence shown here is derived from an EMBL/GenBank/DDBJ whole genome shotgun (WGS) entry which is preliminary data.</text>
</comment>